<dbReference type="PANTHER" id="PTHR33927:SF1">
    <property type="entry name" value="TRANSMEMBRANE PROTEIN"/>
    <property type="match status" value="1"/>
</dbReference>
<evidence type="ECO:0008006" key="5">
    <source>
        <dbReference type="Google" id="ProtNLM"/>
    </source>
</evidence>
<dbReference type="EMBL" id="QPFP01000003">
    <property type="protein sequence ID" value="TEB38422.1"/>
    <property type="molecule type" value="Genomic_DNA"/>
</dbReference>
<protein>
    <recommendedName>
        <fullName evidence="5">Non-ribosomal peptide synthetase</fullName>
    </recommendedName>
</protein>
<sequence>MASSRNPTHVTDPEQGVQSQELYPLPIQIAPSTSWVSYTETVHSASSTSSASEPTTYAIPSPKAKASDYRKTLPPIPSSIAAPPSAEPKPVLSPPPRKKLAKPVSRWVRWQLWFNTYRKFFTVVMTFNVTAMILAIAGVWDYPRRYTGAMVLGNLYTAILIRNELFGRFLYLLVNTLFAKARLTLTWPPLGLRLALTSALQHLGGIHSGCATSGFLWLIYRVVMILVHRKWNHDSVIAVGVITNVIVGISVASAFPWVRNTHHNIFERHHRFMGWMGLIATWIFVILGDSYDPATGTWNPDGLRILRQQDFWFALGMTIFVLIPWFTIREVKVDVEIPSPKVAILRFRRGMQQGLLARISRSSIMEYHAFGIISEGKKADYHYLICGVQGDFTRSLVENPPTRIWTRELKFAGVSNTSTLYKRGIRVCTGTGLGACLATCLQVRLIVYLIWIGSDQEKTFGPTISGLIKRGIEPERMTLWDSKERGGRPDVMKLIKEAYYSWGAEVVFITSNWMGNKEMMEGCKEAGIPAFGTLWDF</sequence>
<evidence type="ECO:0000256" key="2">
    <source>
        <dbReference type="SAM" id="Phobius"/>
    </source>
</evidence>
<proteinExistence type="predicted"/>
<evidence type="ECO:0000256" key="1">
    <source>
        <dbReference type="SAM" id="MobiDB-lite"/>
    </source>
</evidence>
<feature type="transmembrane region" description="Helical" evidence="2">
    <location>
        <begin position="199"/>
        <end position="223"/>
    </location>
</feature>
<feature type="transmembrane region" description="Helical" evidence="2">
    <location>
        <begin position="311"/>
        <end position="328"/>
    </location>
</feature>
<organism evidence="3 4">
    <name type="scientific">Coprinellus micaceus</name>
    <name type="common">Glistening ink-cap mushroom</name>
    <name type="synonym">Coprinus micaceus</name>
    <dbReference type="NCBI Taxonomy" id="71717"/>
    <lineage>
        <taxon>Eukaryota</taxon>
        <taxon>Fungi</taxon>
        <taxon>Dikarya</taxon>
        <taxon>Basidiomycota</taxon>
        <taxon>Agaricomycotina</taxon>
        <taxon>Agaricomycetes</taxon>
        <taxon>Agaricomycetidae</taxon>
        <taxon>Agaricales</taxon>
        <taxon>Agaricineae</taxon>
        <taxon>Psathyrellaceae</taxon>
        <taxon>Coprinellus</taxon>
    </lineage>
</organism>
<name>A0A4Y7TXS7_COPMI</name>
<dbReference type="PANTHER" id="PTHR33927">
    <property type="entry name" value="TRANSMEMBRANE PROTEIN"/>
    <property type="match status" value="1"/>
</dbReference>
<feature type="compositionally biased region" description="Pro residues" evidence="1">
    <location>
        <begin position="85"/>
        <end position="95"/>
    </location>
</feature>
<keyword evidence="2" id="KW-0812">Transmembrane</keyword>
<dbReference type="OrthoDB" id="3142841at2759"/>
<keyword evidence="2" id="KW-0472">Membrane</keyword>
<feature type="transmembrane region" description="Helical" evidence="2">
    <location>
        <begin position="120"/>
        <end position="140"/>
    </location>
</feature>
<keyword evidence="2" id="KW-1133">Transmembrane helix</keyword>
<evidence type="ECO:0000313" key="4">
    <source>
        <dbReference type="Proteomes" id="UP000298030"/>
    </source>
</evidence>
<feature type="region of interest" description="Disordered" evidence="1">
    <location>
        <begin position="1"/>
        <end position="23"/>
    </location>
</feature>
<comment type="caution">
    <text evidence="3">The sequence shown here is derived from an EMBL/GenBank/DDBJ whole genome shotgun (WGS) entry which is preliminary data.</text>
</comment>
<dbReference type="AlphaFoldDB" id="A0A4Y7TXS7"/>
<dbReference type="InterPro" id="IPR052979">
    <property type="entry name" value="Adenylate-forming_domain"/>
</dbReference>
<feature type="transmembrane region" description="Helical" evidence="2">
    <location>
        <begin position="272"/>
        <end position="291"/>
    </location>
</feature>
<dbReference type="Proteomes" id="UP000298030">
    <property type="component" value="Unassembled WGS sequence"/>
</dbReference>
<reference evidence="3 4" key="1">
    <citation type="journal article" date="2019" name="Nat. Ecol. Evol.">
        <title>Megaphylogeny resolves global patterns of mushroom evolution.</title>
        <authorList>
            <person name="Varga T."/>
            <person name="Krizsan K."/>
            <person name="Foldi C."/>
            <person name="Dima B."/>
            <person name="Sanchez-Garcia M."/>
            <person name="Sanchez-Ramirez S."/>
            <person name="Szollosi G.J."/>
            <person name="Szarkandi J.G."/>
            <person name="Papp V."/>
            <person name="Albert L."/>
            <person name="Andreopoulos W."/>
            <person name="Angelini C."/>
            <person name="Antonin V."/>
            <person name="Barry K.W."/>
            <person name="Bougher N.L."/>
            <person name="Buchanan P."/>
            <person name="Buyck B."/>
            <person name="Bense V."/>
            <person name="Catcheside P."/>
            <person name="Chovatia M."/>
            <person name="Cooper J."/>
            <person name="Damon W."/>
            <person name="Desjardin D."/>
            <person name="Finy P."/>
            <person name="Geml J."/>
            <person name="Haridas S."/>
            <person name="Hughes K."/>
            <person name="Justo A."/>
            <person name="Karasinski D."/>
            <person name="Kautmanova I."/>
            <person name="Kiss B."/>
            <person name="Kocsube S."/>
            <person name="Kotiranta H."/>
            <person name="LaButti K.M."/>
            <person name="Lechner B.E."/>
            <person name="Liimatainen K."/>
            <person name="Lipzen A."/>
            <person name="Lukacs Z."/>
            <person name="Mihaltcheva S."/>
            <person name="Morgado L.N."/>
            <person name="Niskanen T."/>
            <person name="Noordeloos M.E."/>
            <person name="Ohm R.A."/>
            <person name="Ortiz-Santana B."/>
            <person name="Ovrebo C."/>
            <person name="Racz N."/>
            <person name="Riley R."/>
            <person name="Savchenko A."/>
            <person name="Shiryaev A."/>
            <person name="Soop K."/>
            <person name="Spirin V."/>
            <person name="Szebenyi C."/>
            <person name="Tomsovsky M."/>
            <person name="Tulloss R.E."/>
            <person name="Uehling J."/>
            <person name="Grigoriev I.V."/>
            <person name="Vagvolgyi C."/>
            <person name="Papp T."/>
            <person name="Martin F.M."/>
            <person name="Miettinen O."/>
            <person name="Hibbett D.S."/>
            <person name="Nagy L.G."/>
        </authorList>
    </citation>
    <scope>NUCLEOTIDE SEQUENCE [LARGE SCALE GENOMIC DNA]</scope>
    <source>
        <strain evidence="3 4">FP101781</strain>
    </source>
</reference>
<gene>
    <name evidence="3" type="ORF">FA13DRAFT_1621251</name>
</gene>
<accession>A0A4Y7TXS7</accession>
<evidence type="ECO:0000313" key="3">
    <source>
        <dbReference type="EMBL" id="TEB38422.1"/>
    </source>
</evidence>
<feature type="transmembrane region" description="Helical" evidence="2">
    <location>
        <begin position="235"/>
        <end position="257"/>
    </location>
</feature>
<keyword evidence="4" id="KW-1185">Reference proteome</keyword>
<feature type="region of interest" description="Disordered" evidence="1">
    <location>
        <begin position="78"/>
        <end position="99"/>
    </location>
</feature>
<dbReference type="STRING" id="71717.A0A4Y7TXS7"/>